<dbReference type="EMBL" id="AZDY01000036">
    <property type="protein sequence ID" value="KRK83433.1"/>
    <property type="molecule type" value="Genomic_DNA"/>
</dbReference>
<dbReference type="Pfam" id="PF14472">
    <property type="entry name" value="DUF4429"/>
    <property type="match status" value="1"/>
</dbReference>
<reference evidence="3 4" key="1">
    <citation type="journal article" date="2015" name="Genome Announc.">
        <title>Expanding the biotechnology potential of lactobacilli through comparative genomics of 213 strains and associated genera.</title>
        <authorList>
            <person name="Sun Z."/>
            <person name="Harris H.M."/>
            <person name="McCann A."/>
            <person name="Guo C."/>
            <person name="Argimon S."/>
            <person name="Zhang W."/>
            <person name="Yang X."/>
            <person name="Jeffery I.B."/>
            <person name="Cooney J.C."/>
            <person name="Kagawa T.F."/>
            <person name="Liu W."/>
            <person name="Song Y."/>
            <person name="Salvetti E."/>
            <person name="Wrobel A."/>
            <person name="Rasinkangas P."/>
            <person name="Parkhill J."/>
            <person name="Rea M.C."/>
            <person name="O'Sullivan O."/>
            <person name="Ritari J."/>
            <person name="Douillard F.P."/>
            <person name="Paul Ross R."/>
            <person name="Yang R."/>
            <person name="Briner A.E."/>
            <person name="Felis G.E."/>
            <person name="de Vos W.M."/>
            <person name="Barrangou R."/>
            <person name="Klaenhammer T.R."/>
            <person name="Caufield P.W."/>
            <person name="Cui Y."/>
            <person name="Zhang H."/>
            <person name="O'Toole P.W."/>
        </authorList>
    </citation>
    <scope>NUCLEOTIDE SEQUENCE [LARGE SCALE GENOMIC DNA]</scope>
    <source>
        <strain evidence="3 4">DSM 19674</strain>
    </source>
</reference>
<organism evidence="3 4">
    <name type="scientific">Companilactobacillus bobalius DSM 19674</name>
    <dbReference type="NCBI Taxonomy" id="1423788"/>
    <lineage>
        <taxon>Bacteria</taxon>
        <taxon>Bacillati</taxon>
        <taxon>Bacillota</taxon>
        <taxon>Bacilli</taxon>
        <taxon>Lactobacillales</taxon>
        <taxon>Lactobacillaceae</taxon>
        <taxon>Companilactobacillus</taxon>
        <taxon>Companilactobacillus bobalius</taxon>
    </lineage>
</organism>
<comment type="caution">
    <text evidence="3">The sequence shown here is derived from an EMBL/GenBank/DDBJ whole genome shotgun (WGS) entry which is preliminary data.</text>
</comment>
<dbReference type="AlphaFoldDB" id="A0A0R1KRY2"/>
<dbReference type="RefSeq" id="WP_056951544.1">
    <property type="nucleotide sequence ID" value="NZ_AZDY01000036.1"/>
</dbReference>
<proteinExistence type="predicted"/>
<protein>
    <recommendedName>
        <fullName evidence="5">SHOCT domain-containing protein</fullName>
    </recommendedName>
</protein>
<feature type="domain" description="DUF4429" evidence="2">
    <location>
        <begin position="13"/>
        <end position="99"/>
    </location>
</feature>
<dbReference type="InterPro" id="IPR027860">
    <property type="entry name" value="DUF4429"/>
</dbReference>
<dbReference type="Pfam" id="PF09851">
    <property type="entry name" value="SHOCT"/>
    <property type="match status" value="1"/>
</dbReference>
<evidence type="ECO:0000313" key="3">
    <source>
        <dbReference type="EMBL" id="KRK83433.1"/>
    </source>
</evidence>
<dbReference type="PATRIC" id="fig|1423788.3.peg.1428"/>
<name>A0A0R1KRY2_9LACO</name>
<evidence type="ECO:0000313" key="4">
    <source>
        <dbReference type="Proteomes" id="UP000051515"/>
    </source>
</evidence>
<evidence type="ECO:0008006" key="5">
    <source>
        <dbReference type="Google" id="ProtNLM"/>
    </source>
</evidence>
<evidence type="ECO:0000259" key="2">
    <source>
        <dbReference type="Pfam" id="PF14472"/>
    </source>
</evidence>
<feature type="domain" description="SHOCT" evidence="1">
    <location>
        <begin position="134"/>
        <end position="161"/>
    </location>
</feature>
<sequence>MVITVKGTNGQITADNEKVVISRKGFLGHITQGFKGDRTIYYTDIKSVEFKKATIWMNGYIQFITNAELATQKKSGVLHSSTEAIKDPNIVVFRAFKKEMVTDSQKIYNFIMNEIDSYKHSNSSSDAIQLSSADEITKFKKLLDENVITQDEFDKKKNELLNL</sequence>
<dbReference type="Proteomes" id="UP000051515">
    <property type="component" value="Unassembled WGS sequence"/>
</dbReference>
<dbReference type="InterPro" id="IPR018649">
    <property type="entry name" value="SHOCT"/>
</dbReference>
<gene>
    <name evidence="3" type="ORF">FC78_GL001389</name>
</gene>
<evidence type="ECO:0000259" key="1">
    <source>
        <dbReference type="Pfam" id="PF09851"/>
    </source>
</evidence>
<dbReference type="OrthoDB" id="2307739at2"/>
<keyword evidence="4" id="KW-1185">Reference proteome</keyword>
<accession>A0A0R1KRY2</accession>
<dbReference type="STRING" id="1423788.FC78_GL001389"/>